<evidence type="ECO:0000313" key="1">
    <source>
        <dbReference type="EMBL" id="CRK13322.1"/>
    </source>
</evidence>
<proteinExistence type="predicted"/>
<evidence type="ECO:0000313" key="4">
    <source>
        <dbReference type="Proteomes" id="UP000045706"/>
    </source>
</evidence>
<dbReference type="Proteomes" id="UP000045706">
    <property type="component" value="Unassembled WGS sequence"/>
</dbReference>
<dbReference type="EMBL" id="CVQH01004489">
    <property type="protein sequence ID" value="CRK13322.1"/>
    <property type="molecule type" value="Genomic_DNA"/>
</dbReference>
<sequence>MGIKMAQWEAEMANGEMDAARF</sequence>
<protein>
    <submittedName>
        <fullName evidence="2">Uncharacterized protein</fullName>
    </submittedName>
</protein>
<evidence type="ECO:0000313" key="2">
    <source>
        <dbReference type="EMBL" id="CRK19031.1"/>
    </source>
</evidence>
<dbReference type="EMBL" id="CVQI01009574">
    <property type="protein sequence ID" value="CRK19031.1"/>
    <property type="molecule type" value="Genomic_DNA"/>
</dbReference>
<organism evidence="2 4">
    <name type="scientific">Verticillium longisporum</name>
    <name type="common">Verticillium dahliae var. longisporum</name>
    <dbReference type="NCBI Taxonomy" id="100787"/>
    <lineage>
        <taxon>Eukaryota</taxon>
        <taxon>Fungi</taxon>
        <taxon>Dikarya</taxon>
        <taxon>Ascomycota</taxon>
        <taxon>Pezizomycotina</taxon>
        <taxon>Sordariomycetes</taxon>
        <taxon>Hypocreomycetidae</taxon>
        <taxon>Glomerellales</taxon>
        <taxon>Plectosphaerellaceae</taxon>
        <taxon>Verticillium</taxon>
    </lineage>
</organism>
<reference evidence="3 4" key="1">
    <citation type="submission" date="2015-05" db="EMBL/GenBank/DDBJ databases">
        <authorList>
            <person name="Fogelqvist Johan"/>
        </authorList>
    </citation>
    <scope>NUCLEOTIDE SEQUENCE [LARGE SCALE GENOMIC DNA]</scope>
    <source>
        <strain evidence="1">VL1</strain>
        <strain evidence="2">VL2</strain>
    </source>
</reference>
<feature type="non-terminal residue" evidence="2">
    <location>
        <position position="22"/>
    </location>
</feature>
<keyword evidence="3" id="KW-1185">Reference proteome</keyword>
<dbReference type="Proteomes" id="UP000044602">
    <property type="component" value="Unassembled WGS sequence"/>
</dbReference>
<gene>
    <name evidence="1" type="ORF">BN1708_020773</name>
    <name evidence="2" type="ORF">BN1723_021052</name>
</gene>
<name>A0A0G4LAN4_VERLO</name>
<dbReference type="AlphaFoldDB" id="A0A0G4LAN4"/>
<accession>A0A0G4LAN4</accession>
<evidence type="ECO:0000313" key="3">
    <source>
        <dbReference type="Proteomes" id="UP000044602"/>
    </source>
</evidence>